<dbReference type="InterPro" id="IPR038765">
    <property type="entry name" value="Papain-like_cys_pep_sf"/>
</dbReference>
<accession>A0A5B8G7G0</accession>
<keyword evidence="13" id="KW-0175">Coiled coil</keyword>
<evidence type="ECO:0000313" key="17">
    <source>
        <dbReference type="Proteomes" id="UP001147731"/>
    </source>
</evidence>
<dbReference type="GO" id="GO:0039648">
    <property type="term" value="P:symbiont-mediated perturbation of host ubiquitin-like protein modification"/>
    <property type="evidence" value="ECO:0007669"/>
    <property type="project" value="UniProtKB-KW"/>
</dbReference>
<feature type="compositionally biased region" description="Polar residues" evidence="14">
    <location>
        <begin position="2324"/>
        <end position="2334"/>
    </location>
</feature>
<dbReference type="GO" id="GO:0006508">
    <property type="term" value="P:proteolysis"/>
    <property type="evidence" value="ECO:0007669"/>
    <property type="project" value="UniProtKB-KW"/>
</dbReference>
<evidence type="ECO:0000256" key="2">
    <source>
        <dbReference type="ARBA" id="ARBA00022580"/>
    </source>
</evidence>
<dbReference type="PROSITE" id="PS51521">
    <property type="entry name" value="HTUSP"/>
    <property type="match status" value="1"/>
</dbReference>
<proteinExistence type="predicted"/>
<keyword evidence="10" id="KW-0946">Virion</keyword>
<feature type="compositionally biased region" description="Low complexity" evidence="14">
    <location>
        <begin position="244"/>
        <end position="269"/>
    </location>
</feature>
<evidence type="ECO:0000256" key="12">
    <source>
        <dbReference type="ARBA" id="ARBA00023200"/>
    </source>
</evidence>
<feature type="region of interest" description="Disordered" evidence="14">
    <location>
        <begin position="2460"/>
        <end position="2531"/>
    </location>
</feature>
<feature type="compositionally biased region" description="Acidic residues" evidence="14">
    <location>
        <begin position="461"/>
        <end position="477"/>
    </location>
</feature>
<dbReference type="KEGG" id="vg:80540407"/>
<keyword evidence="9" id="KW-0788">Thiol protease</keyword>
<dbReference type="Gene3D" id="3.90.70.120">
    <property type="match status" value="1"/>
</dbReference>
<name>A0A5B8G7G0_9GAMA</name>
<feature type="domain" description="Peptidase C76" evidence="15">
    <location>
        <begin position="9"/>
        <end position="221"/>
    </location>
</feature>
<keyword evidence="8" id="KW-0378">Hydrolase</keyword>
<evidence type="ECO:0000256" key="9">
    <source>
        <dbReference type="ARBA" id="ARBA00022807"/>
    </source>
</evidence>
<dbReference type="InterPro" id="IPR006928">
    <property type="entry name" value="Herpes_teg_USP"/>
</dbReference>
<evidence type="ECO:0000256" key="7">
    <source>
        <dbReference type="ARBA" id="ARBA00022786"/>
    </source>
</evidence>
<feature type="compositionally biased region" description="Basic and acidic residues" evidence="14">
    <location>
        <begin position="358"/>
        <end position="370"/>
    </location>
</feature>
<dbReference type="SUPFAM" id="SSF54001">
    <property type="entry name" value="Cysteine proteinases"/>
    <property type="match status" value="1"/>
</dbReference>
<reference evidence="16" key="1">
    <citation type="journal article" date="2019" name="Emerg. Infect. Dis.">
        <title>Novel Virus Related to Kaposi's Sarcoma-Associated Herpesvirus from Colobus Monkey.</title>
        <authorList>
            <person name="Dhingra A."/>
            <person name="Ganzenmueller T."/>
            <person name="Hage E."/>
            <person name="Suarez N.M."/>
            <person name="Matz-Rensing K."/>
            <person name="Widmer D."/>
            <person name="Pohlmann S."/>
            <person name="Davison A.J."/>
            <person name="Schulz T.F."/>
            <person name="Kaul A."/>
        </authorList>
    </citation>
    <scope>NUCLEOTIDE SEQUENCE</scope>
    <source>
        <strain evidence="16">Hannover</strain>
    </source>
</reference>
<organism evidence="16 17">
    <name type="scientific">Colobine gammaherpesvirus 1</name>
    <dbReference type="NCBI Taxonomy" id="2597325"/>
    <lineage>
        <taxon>Viruses</taxon>
        <taxon>Duplodnaviria</taxon>
        <taxon>Heunggongvirae</taxon>
        <taxon>Peploviricota</taxon>
        <taxon>Herviviricetes</taxon>
        <taxon>Herpesvirales</taxon>
        <taxon>Orthoherpesviridae</taxon>
        <taxon>Gammaherpesvirinae</taxon>
        <taxon>Rhadinovirus</taxon>
        <taxon>Rhadinovirus colobinegamma1</taxon>
    </lineage>
</organism>
<feature type="compositionally biased region" description="Acidic residues" evidence="14">
    <location>
        <begin position="438"/>
        <end position="447"/>
    </location>
</feature>
<dbReference type="GO" id="GO:0008234">
    <property type="term" value="F:cysteine-type peptidase activity"/>
    <property type="evidence" value="ECO:0007669"/>
    <property type="project" value="UniProtKB-KW"/>
</dbReference>
<dbReference type="Pfam" id="PF04843">
    <property type="entry name" value="Herpes_teg_N"/>
    <property type="match status" value="1"/>
</dbReference>
<dbReference type="Proteomes" id="UP001147731">
    <property type="component" value="Segment"/>
</dbReference>
<dbReference type="GeneID" id="80540407"/>
<dbReference type="EMBL" id="MH932584">
    <property type="protein sequence ID" value="QDQ69275.1"/>
    <property type="molecule type" value="Genomic_DNA"/>
</dbReference>
<evidence type="ECO:0000256" key="8">
    <source>
        <dbReference type="ARBA" id="ARBA00022801"/>
    </source>
</evidence>
<feature type="region of interest" description="Disordered" evidence="14">
    <location>
        <begin position="2241"/>
        <end position="2299"/>
    </location>
</feature>
<keyword evidence="7" id="KW-0833">Ubl conjugation pathway</keyword>
<feature type="coiled-coil region" evidence="13">
    <location>
        <begin position="1388"/>
        <end position="1415"/>
    </location>
</feature>
<evidence type="ECO:0000256" key="1">
    <source>
        <dbReference type="ARBA" id="ARBA00022562"/>
    </source>
</evidence>
<feature type="compositionally biased region" description="Basic and acidic residues" evidence="14">
    <location>
        <begin position="2335"/>
        <end position="2345"/>
    </location>
</feature>
<evidence type="ECO:0000313" key="16">
    <source>
        <dbReference type="EMBL" id="QDQ69275.1"/>
    </source>
</evidence>
<protein>
    <submittedName>
        <fullName evidence="16">Large tegument protein</fullName>
    </submittedName>
</protein>
<keyword evidence="12" id="KW-1035">Host cytoplasm</keyword>
<evidence type="ECO:0000256" key="11">
    <source>
        <dbReference type="ARBA" id="ARBA00022876"/>
    </source>
</evidence>
<keyword evidence="11" id="KW-1127">Modulation of host ubiquitin pathway by viral deubiquitinase</keyword>
<keyword evidence="5" id="KW-0645">Protease</keyword>
<gene>
    <name evidence="16" type="primary">ORF64</name>
</gene>
<feature type="region of interest" description="Disordered" evidence="14">
    <location>
        <begin position="241"/>
        <end position="477"/>
    </location>
</feature>
<sequence length="2622" mass="291606">MERPQLRMEGMASTHQADCRFGTHAGSQCLSNCVVYLTSCYYNREVPLLDTPSLDDVLERGSKLDFILRQSGLLGFQQYAQLHHIPSYLRTDDWTTKIFQSAEFFGLLDQEATIREPFIETLRSVLSRNYAGTVQYFILICQAKSAAIIIKDKTFFMFDPHCVPHIPNSPAHVLKTDDVQTLLSYIGPADTEYTGCFLYFLPHDYVSPEHYITNHYRTITFEELHGPQVDISTGVEAASITELDSPPDSPGVSDSSSSSSVPRPEVIPQRRPRVIIPPYPPSGRPRPPRRNRPPSTPTTVRGADGTQGDARQPHSVILQETDKQTRNKDDDVARHDPSSPRDEEQNGHRIPSPSGTLESKESESGSRNPEEGETQTPHMETESREAFDTPLQAPGAEELLADLAAARGQKRKFSAVVDVQESDETEQERLEAAHPLETEDIWIDDPPEQLYPKTDTPSFDPDPDNSEEFADDPDVEVNPDRSLASFNFSNATAEALASAVSSPSLTRIDTLLDAFPKVDGEKALPTIVDLTNARSFRESQALRDLDRLMTLVVLENGLISDRANKGPSKCVHALQFFLLWGDKMGIPISDAKRVLDAGLAIPEVCDMVQQNQIRSSRFARHLTNKLNRVLSTLYSHSMASFRTVIQNINAEGVKISSREEQTSIANLGRTIAARLGTDFYAVCSREDMQTIVEYTRRLQTAIQKRNTQIRQEEVRFQSVLEALDASQPPPAWEESFEILPDRKLKVFVEHLTMAEAKITTKLIEVLQNYLDGSSDRENVLTNVPKVSHIMIELDNLLKNVDYVSRKVLTNNEVLTPFRQQLLYLGGELSSLLGLDWAHPSAEPIQPLNILKNIRGKMAHAEARLQNQSAIDQILSDAEALLQNISDPASPQFRSQSVSIPVLENYVKNAGVLLGQEHSERYDRLKTAIEALISSETFVTMTLHDIGLPNLVTNVGKLREVFASSPHLPSSPAVKEALTTACAKVIREALESLERRDAVALPQGAALAMEMLLSYGSFQDYKELVRLIADVAAVQKAVREGGEDKWTTAESQLERLKSTLAATAIETATKRRLYRLIQGDMKEAQKNHARQLMENWKREVLAFSPASREAAQDFLKQAPTDKAREFAQRHFKRQHGLQLDLKPDDTVVAMEYSTTPLPKPKEIDRVAAERGDEAWKRIQRAFRDFTFNTISPQDWEALAADYQRPGSALPNTVGTVLMGLLEGILKTLDELYDQRLRSLLQDPTPYQPPAFDWLSPYREHVSFFLRTIGLPLVRTLAEKIETRAQQIIHALRSTDLQQATAGTPLEGPVREYEQLLSELTSTHNDHGLQARSDVADYTEAQRTSANVTVPPRPVLVVPKTYIPTTRLSSVDALPGFLRSFLLSQEAKLLAMQKADFEDLERDMKTAEAHRKASREENQRKMSHALAQLLPQAPVAISGRPFNPQEPTGFLENIVHENVLDRETYGVAKQGLGWLEYAIKSLTVYAPIEAKQRLYVLTEEARKRRLTAEACETLEDAANRGDDTETLERALAQLPPHRVKGGKATIDGWRMKLQALRAMIDDAERVSLLLATVDLTAGRAQATLSPTELTELFQKGQETLGGFKTGETTSELKAVRERLSELQMYIKYKKQFLEIYETTQPAVFSAFPLAREIVACLEPHVGPFDNTSRLRAYARLNQSQSPPVRWLLTTPTFDPDTPAAVPIGGHDAPLHRQVIFFNFLEALLPTAAAVTVTVPAHGFPGTELARRSLEASWGFLNQWEDISRLLPEVLETFADSAPPPADKGANKFLAMCVLTYLIHAASPIVQVPPVEEIQVDTFPEEVVLQPRDMVYLLLAMWPGWASGMLKKASYTQSLRECAMTLALMLRAVPYLTLTPPGASMQPLPVHLHVFGFPEAFPFFPDEWKPVDVRKSLWLRRDFLAICHRSPGRARIACLVWALTHLEPAVVEQLWGSLRPLNATEADSTATLLSWLIDAEFGPYGPEPKLETATEVPSYPYGRPTGTRLTLHTLERRPRSESPSVSGFEVALASILFHTRLRIYATASTHRISKTRGGFLLLSPILDCLPDREPFASLAAAPRKVKTPIYAERAIHTTEELQVFARQAAWLQRSFVAPDRSSRDTSAVLTVILNADNTVAASYTTHGVRVMDSRPFYIMPGKPTGRWPEVLALKSHPVDARASANEAISIFMRLTEDQRQANSSDIFSQVPTYLNMSTEAPDVPHVVTWTRPPVSAPTTDTILEPQREGFERSSQQALRNSVSQSSTTSQRPRRHVSDVGLTPRSTVTALARTEPATTPKTAPGVTEPRAKTAIVVELQKAPTVNPPPIKSTKSPVTQSKVSEPKGLLETRQSRIRIATPSGDPPQARATVAPPQTPTAHPSKSSTPHPVSVAAVSLQYRPPALRSTKQANIVQHEQGGPQIIERPSSLLPSGIPESVPVSWKSPNIKLDLAPTASPVAPTRVGLTQGRLETQTPSSPLQSHPPRITIRPQINTPPSLPQEVWDTAVDIPLPHSSPESTPPDSPASQDWSENTSYPEWPRGLLHEPSLEIVRLKHGEIAANPTVLTEPSIRRLTTERPWTPLVPPSMQDTETETAKLVLINFIKQIRQRVAAMAALLAQGVARIKAWYF</sequence>
<dbReference type="GO" id="GO:0044423">
    <property type="term" value="C:virion component"/>
    <property type="evidence" value="ECO:0007669"/>
    <property type="project" value="UniProtKB-KW"/>
</dbReference>
<keyword evidence="4" id="KW-1130">Modulation of host ubiquitin pathway by virus</keyword>
<keyword evidence="2" id="KW-0920">Virion tegument</keyword>
<evidence type="ECO:0000256" key="4">
    <source>
        <dbReference type="ARBA" id="ARBA00022662"/>
    </source>
</evidence>
<keyword evidence="17" id="KW-1185">Reference proteome</keyword>
<feature type="region of interest" description="Disordered" evidence="14">
    <location>
        <begin position="2314"/>
        <end position="2383"/>
    </location>
</feature>
<evidence type="ECO:0000256" key="3">
    <source>
        <dbReference type="ARBA" id="ARBA00022581"/>
    </source>
</evidence>
<evidence type="ECO:0000256" key="14">
    <source>
        <dbReference type="SAM" id="MobiDB-lite"/>
    </source>
</evidence>
<keyword evidence="3" id="KW-0945">Host-virus interaction</keyword>
<dbReference type="RefSeq" id="YP_010801695.1">
    <property type="nucleotide sequence ID" value="NC_076967.1"/>
</dbReference>
<keyword evidence="1" id="KW-1048">Host nucleus</keyword>
<evidence type="ECO:0000259" key="15">
    <source>
        <dbReference type="PROSITE" id="PS51521"/>
    </source>
</evidence>
<feature type="compositionally biased region" description="Polar residues" evidence="14">
    <location>
        <begin position="2517"/>
        <end position="2528"/>
    </location>
</feature>
<keyword evidence="6" id="KW-0677">Repeat</keyword>
<feature type="compositionally biased region" description="Low complexity" evidence="14">
    <location>
        <begin position="2254"/>
        <end position="2263"/>
    </location>
</feature>
<evidence type="ECO:0000256" key="13">
    <source>
        <dbReference type="SAM" id="Coils"/>
    </source>
</evidence>
<feature type="compositionally biased region" description="Pro residues" evidence="14">
    <location>
        <begin position="275"/>
        <end position="285"/>
    </location>
</feature>
<feature type="compositionally biased region" description="Polar residues" evidence="14">
    <location>
        <begin position="2370"/>
        <end position="2381"/>
    </location>
</feature>
<feature type="compositionally biased region" description="Basic and acidic residues" evidence="14">
    <location>
        <begin position="320"/>
        <end position="347"/>
    </location>
</feature>
<feature type="compositionally biased region" description="Low complexity" evidence="14">
    <location>
        <begin position="396"/>
        <end position="406"/>
    </location>
</feature>
<evidence type="ECO:0000256" key="6">
    <source>
        <dbReference type="ARBA" id="ARBA00022737"/>
    </source>
</evidence>
<evidence type="ECO:0000256" key="10">
    <source>
        <dbReference type="ARBA" id="ARBA00022844"/>
    </source>
</evidence>
<feature type="compositionally biased region" description="Polar residues" evidence="14">
    <location>
        <begin position="2462"/>
        <end position="2473"/>
    </location>
</feature>
<feature type="compositionally biased region" description="Basic and acidic residues" evidence="14">
    <location>
        <begin position="427"/>
        <end position="437"/>
    </location>
</feature>
<evidence type="ECO:0000256" key="5">
    <source>
        <dbReference type="ARBA" id="ARBA00022670"/>
    </source>
</evidence>